<dbReference type="CDD" id="cd22326">
    <property type="entry name" value="FAN1-like"/>
    <property type="match status" value="1"/>
</dbReference>
<evidence type="ECO:0000256" key="1">
    <source>
        <dbReference type="ARBA" id="ARBA00000983"/>
    </source>
</evidence>
<keyword evidence="4 8" id="KW-0479">Metal-binding</keyword>
<comment type="function">
    <text evidence="8">Nuclease required for the repair of DNA interstrand cross-links (ICL). Acts as a 5'-3' exonuclease that anchors at a cut end of DNA and cleaves DNA successively at every third nucleotide, allowing to excise an ICL from one strand through flanking incisions.</text>
</comment>
<evidence type="ECO:0000256" key="3">
    <source>
        <dbReference type="ARBA" id="ARBA00022722"/>
    </source>
</evidence>
<evidence type="ECO:0000256" key="7">
    <source>
        <dbReference type="ARBA" id="ARBA00023211"/>
    </source>
</evidence>
<keyword evidence="3 8" id="KW-0540">Nuclease</keyword>
<keyword evidence="8" id="KW-0539">Nucleus</keyword>
<organism evidence="11 12">
    <name type="scientific">Boletus reticuloceps</name>
    <dbReference type="NCBI Taxonomy" id="495285"/>
    <lineage>
        <taxon>Eukaryota</taxon>
        <taxon>Fungi</taxon>
        <taxon>Dikarya</taxon>
        <taxon>Basidiomycota</taxon>
        <taxon>Agaricomycotina</taxon>
        <taxon>Agaricomycetes</taxon>
        <taxon>Agaricomycetidae</taxon>
        <taxon>Boletales</taxon>
        <taxon>Boletineae</taxon>
        <taxon>Boletaceae</taxon>
        <taxon>Boletoideae</taxon>
        <taxon>Boletus</taxon>
    </lineage>
</organism>
<dbReference type="GO" id="GO:0070336">
    <property type="term" value="F:flap-structured DNA binding"/>
    <property type="evidence" value="ECO:0007669"/>
    <property type="project" value="TreeGrafter"/>
</dbReference>
<dbReference type="InterPro" id="IPR049126">
    <property type="entry name" value="FAN1-like_TPR"/>
</dbReference>
<evidence type="ECO:0000313" key="11">
    <source>
        <dbReference type="EMBL" id="KAG6376422.1"/>
    </source>
</evidence>
<dbReference type="InterPro" id="IPR014883">
    <property type="entry name" value="VRR_NUC"/>
</dbReference>
<dbReference type="Proteomes" id="UP000683000">
    <property type="component" value="Unassembled WGS sequence"/>
</dbReference>
<feature type="compositionally biased region" description="Acidic residues" evidence="9">
    <location>
        <begin position="406"/>
        <end position="416"/>
    </location>
</feature>
<keyword evidence="7 8" id="KW-0464">Manganese</keyword>
<dbReference type="GO" id="GO:0005634">
    <property type="term" value="C:nucleus"/>
    <property type="evidence" value="ECO:0007669"/>
    <property type="project" value="UniProtKB-SubCell"/>
</dbReference>
<dbReference type="EC" id="3.1.4.1" evidence="8"/>
<accession>A0A8I2YRB0</accession>
<keyword evidence="8" id="KW-0227">DNA damage</keyword>
<dbReference type="OrthoDB" id="76364at2759"/>
<protein>
    <recommendedName>
        <fullName evidence="8">Fanconi-associated nuclease</fullName>
        <ecNumber evidence="8">3.1.4.1</ecNumber>
    </recommendedName>
</protein>
<sequence length="953" mass="106689">MSSSAVSVNALVFSGGEVWSEDEPDVQANAILQTLAQAVTLAGPSGAGTNETSQSVADRNISTYVRVFEDMVGTVIGEEKHLLNDEEFALLTVFAHLSYNARFLMVKLLLRKQDTWHRLDALKYESELGSTEAIVAAIDELCQIGPEPLDLIKQETQGQEVVDLTMDESVGNLQQAQDQPASVDAGSAPELSEDKPLALAKCEREMDLKSLLECLRVDELKDVAKQLKRKPKQKKDDLIKDLLNASSSQSTLTSYTSRDSKGRSYHQAKLPFCKLKHQKDRLKEIVLRHIVRCVRVDEEFFGVIHRVNLVYFRITQYTPGILVAALLTRFGKRAYPGYEYERTKNVWPSRQALLDYEEVLVLEGQVDTLLSGNVPPWGGRAAGNKTPIARFLPTPVTPGNANDSREGEDIENEDTMSDVKPDNGRKRGARMVKDIFERIYPRWQDLVMSEGEEDGRAGGLERFHYGHVITRIICKGSAALGILGEHERELEVLEALLAQKRWRRGQRGRWYERRALILSTHFPDDEETMERALDAVMEALIDTDTHIVFRPKLQRRLRRLENKLKIPVKERHTCNGVLVNADEVAFEAVRLRHRAASLKLDRAGRCINPSQQGNQDIKRYYSPVAILVKPETDSSAAPASGRKSPSDASKGKSLWLGRDSEELTVEELALQRYEEQGFKGVHCETRVIAMLFGLLFWDIIFESIPGAFETPYQTAPLDIAEDSFFHARKDIMEQRLAAIEAGKGAALIRRVDTEHRASGTWCVGVRWDLFSSEDLVDIVTCLGGKVLSVICRVLCEHYTFGTSGGPDLFLWNTDKGTCKFVEVKGPGDSLQENQRIWIDILLKAPVAVEICRVVECGEEIDKKPNARTPKSTRKKTKKMVQKQERMSVESEDADALPNILDDLHATLESQIAATGIRTSPGPSTSIEGMSSPLKRKASPPEVLPPTPSKRQRT</sequence>
<dbReference type="GO" id="GO:0036297">
    <property type="term" value="P:interstrand cross-link repair"/>
    <property type="evidence" value="ECO:0007669"/>
    <property type="project" value="InterPro"/>
</dbReference>
<comment type="subcellular location">
    <subcellularLocation>
        <location evidence="8">Nucleus</location>
    </subcellularLocation>
</comment>
<feature type="domain" description="VRR-NUC" evidence="10">
    <location>
        <begin position="739"/>
        <end position="855"/>
    </location>
</feature>
<dbReference type="SMART" id="SM00990">
    <property type="entry name" value="VRR_NUC"/>
    <property type="match status" value="1"/>
</dbReference>
<keyword evidence="8" id="KW-0234">DNA repair</keyword>
<feature type="compositionally biased region" description="Basic residues" evidence="9">
    <location>
        <begin position="870"/>
        <end position="880"/>
    </location>
</feature>
<feature type="compositionally biased region" description="Polar residues" evidence="9">
    <location>
        <begin position="912"/>
        <end position="928"/>
    </location>
</feature>
<feature type="region of interest" description="Disordered" evidence="9">
    <location>
        <begin position="912"/>
        <end position="953"/>
    </location>
</feature>
<feature type="region of interest" description="Disordered" evidence="9">
    <location>
        <begin position="632"/>
        <end position="653"/>
    </location>
</feature>
<keyword evidence="12" id="KW-1185">Reference proteome</keyword>
<dbReference type="InterPro" id="IPR033315">
    <property type="entry name" value="Fan1-like"/>
</dbReference>
<dbReference type="Pfam" id="PF21170">
    <property type="entry name" value="FAN1_TPR"/>
    <property type="match status" value="1"/>
</dbReference>
<evidence type="ECO:0000313" key="12">
    <source>
        <dbReference type="Proteomes" id="UP000683000"/>
    </source>
</evidence>
<name>A0A8I2YRB0_9AGAM</name>
<dbReference type="InterPro" id="IPR011856">
    <property type="entry name" value="tRNA_endonuc-like_dom_sf"/>
</dbReference>
<gene>
    <name evidence="11" type="ORF">JVT61DRAFT_2409</name>
</gene>
<comment type="catalytic activity">
    <reaction evidence="1 8">
        <text>Hydrolytically removes 5'-nucleotides successively from the 3'-hydroxy termini of 3'-hydroxy-terminated oligonucleotides.</text>
        <dbReference type="EC" id="3.1.4.1"/>
    </reaction>
</comment>
<dbReference type="Gene3D" id="3.40.1350.10">
    <property type="match status" value="1"/>
</dbReference>
<reference evidence="11" key="1">
    <citation type="submission" date="2021-03" db="EMBL/GenBank/DDBJ databases">
        <title>Evolutionary innovations through gain and loss of genes in the ectomycorrhizal Boletales.</title>
        <authorList>
            <person name="Wu G."/>
            <person name="Miyauchi S."/>
            <person name="Morin E."/>
            <person name="Yang Z.-L."/>
            <person name="Xu J."/>
            <person name="Martin F.M."/>
        </authorList>
    </citation>
    <scope>NUCLEOTIDE SEQUENCE</scope>
    <source>
        <strain evidence="11">BR01</strain>
    </source>
</reference>
<dbReference type="PANTHER" id="PTHR15749:SF4">
    <property type="entry name" value="FANCONI-ASSOCIATED NUCLEASE 1"/>
    <property type="match status" value="1"/>
</dbReference>
<proteinExistence type="inferred from homology"/>
<evidence type="ECO:0000259" key="10">
    <source>
        <dbReference type="SMART" id="SM00990"/>
    </source>
</evidence>
<dbReference type="Pfam" id="PF21315">
    <property type="entry name" value="FAN1_HTH"/>
    <property type="match status" value="1"/>
</dbReference>
<evidence type="ECO:0000256" key="6">
    <source>
        <dbReference type="ARBA" id="ARBA00022842"/>
    </source>
</evidence>
<feature type="region of interest" description="Disordered" evidence="9">
    <location>
        <begin position="862"/>
        <end position="892"/>
    </location>
</feature>
<keyword evidence="5 8" id="KW-0378">Hydrolase</keyword>
<dbReference type="InterPro" id="IPR049132">
    <property type="entry name" value="FAN1-like_euk"/>
</dbReference>
<feature type="region of interest" description="Disordered" evidence="9">
    <location>
        <begin position="388"/>
        <end position="424"/>
    </location>
</feature>
<dbReference type="AlphaFoldDB" id="A0A8I2YRB0"/>
<comment type="caution">
    <text evidence="11">The sequence shown here is derived from an EMBL/GenBank/DDBJ whole genome shotgun (WGS) entry which is preliminary data.</text>
</comment>
<dbReference type="GO" id="GO:0046872">
    <property type="term" value="F:metal ion binding"/>
    <property type="evidence" value="ECO:0007669"/>
    <property type="project" value="UniProtKB-KW"/>
</dbReference>
<dbReference type="GO" id="GO:0017108">
    <property type="term" value="F:5'-flap endonuclease activity"/>
    <property type="evidence" value="ECO:0007669"/>
    <property type="project" value="TreeGrafter"/>
</dbReference>
<keyword evidence="6 8" id="KW-0460">Magnesium</keyword>
<dbReference type="InterPro" id="IPR049125">
    <property type="entry name" value="FAN1-like_WH"/>
</dbReference>
<evidence type="ECO:0000256" key="8">
    <source>
        <dbReference type="RuleBase" id="RU365033"/>
    </source>
</evidence>
<comment type="similarity">
    <text evidence="2 8">Belongs to the FAN1 family.</text>
</comment>
<evidence type="ECO:0000256" key="2">
    <source>
        <dbReference type="ARBA" id="ARBA00005533"/>
    </source>
</evidence>
<evidence type="ECO:0000256" key="9">
    <source>
        <dbReference type="SAM" id="MobiDB-lite"/>
    </source>
</evidence>
<evidence type="ECO:0000256" key="4">
    <source>
        <dbReference type="ARBA" id="ARBA00022723"/>
    </source>
</evidence>
<dbReference type="GO" id="GO:0004528">
    <property type="term" value="F:phosphodiesterase I activity"/>
    <property type="evidence" value="ECO:0007669"/>
    <property type="project" value="UniProtKB-EC"/>
</dbReference>
<dbReference type="PANTHER" id="PTHR15749">
    <property type="entry name" value="FANCONI-ASSOCIATED NUCLEASE 1"/>
    <property type="match status" value="1"/>
</dbReference>
<dbReference type="Pfam" id="PF08774">
    <property type="entry name" value="VRR_NUC"/>
    <property type="match status" value="1"/>
</dbReference>
<evidence type="ECO:0000256" key="5">
    <source>
        <dbReference type="ARBA" id="ARBA00022801"/>
    </source>
</evidence>
<dbReference type="GO" id="GO:0008409">
    <property type="term" value="F:5'-3' exonuclease activity"/>
    <property type="evidence" value="ECO:0007669"/>
    <property type="project" value="TreeGrafter"/>
</dbReference>
<dbReference type="EMBL" id="JAGFBS010000012">
    <property type="protein sequence ID" value="KAG6376422.1"/>
    <property type="molecule type" value="Genomic_DNA"/>
</dbReference>
<comment type="cofactor">
    <cofactor evidence="8">
        <name>Mg(2+)</name>
        <dbReference type="ChEBI" id="CHEBI:18420"/>
    </cofactor>
    <cofactor evidence="8">
        <name>Mn(2+)</name>
        <dbReference type="ChEBI" id="CHEBI:29035"/>
    </cofactor>
</comment>